<comment type="subunit">
    <text evidence="13">Part of the 60S ribosomal subunit.</text>
</comment>
<accession>A0ABR0UDI6</accession>
<comment type="similarity">
    <text evidence="6">In the C-terminal section; belongs to the eukaryotic ribosomal protein eL40 family.</text>
</comment>
<dbReference type="PRINTS" id="PR00348">
    <property type="entry name" value="UBIQUITIN"/>
</dbReference>
<evidence type="ECO:0000256" key="2">
    <source>
        <dbReference type="ARBA" id="ARBA00004123"/>
    </source>
</evidence>
<dbReference type="PANTHER" id="PTHR11054">
    <property type="entry name" value="6-PHOSPHOGLUCONOLACTONASE"/>
    <property type="match status" value="1"/>
</dbReference>
<protein>
    <recommendedName>
        <fullName evidence="14">Ubiquitin-like domain-containing protein</fullName>
    </recommendedName>
</protein>
<keyword evidence="8" id="KW-0963">Cytoplasm</keyword>
<feature type="domain" description="Ubiquitin-like" evidence="14">
    <location>
        <begin position="1"/>
        <end position="50"/>
    </location>
</feature>
<name>A0ABR0UDI6_REHGL</name>
<evidence type="ECO:0000256" key="13">
    <source>
        <dbReference type="ARBA" id="ARBA00035124"/>
    </source>
</evidence>
<comment type="function">
    <text evidence="1">Component of the 60S subunit of the ribosome.</text>
</comment>
<dbReference type="InterPro" id="IPR000626">
    <property type="entry name" value="Ubiquitin-like_dom"/>
</dbReference>
<evidence type="ECO:0000256" key="6">
    <source>
        <dbReference type="ARBA" id="ARBA00010570"/>
    </source>
</evidence>
<evidence type="ECO:0000256" key="4">
    <source>
        <dbReference type="ARBA" id="ARBA00004959"/>
    </source>
</evidence>
<gene>
    <name evidence="15" type="ORF">DH2020_045726</name>
</gene>
<dbReference type="Proteomes" id="UP001318860">
    <property type="component" value="Unassembled WGS sequence"/>
</dbReference>
<dbReference type="InterPro" id="IPR006148">
    <property type="entry name" value="Glc/Gal-6P_isomerase"/>
</dbReference>
<evidence type="ECO:0000256" key="9">
    <source>
        <dbReference type="ARBA" id="ARBA00022499"/>
    </source>
</evidence>
<dbReference type="PROSITE" id="PS50053">
    <property type="entry name" value="UBIQUITIN_2"/>
    <property type="match status" value="1"/>
</dbReference>
<proteinExistence type="inferred from homology"/>
<evidence type="ECO:0000313" key="16">
    <source>
        <dbReference type="Proteomes" id="UP001318860"/>
    </source>
</evidence>
<dbReference type="SUPFAM" id="SSF57829">
    <property type="entry name" value="Zn-binding ribosomal proteins"/>
    <property type="match status" value="1"/>
</dbReference>
<dbReference type="InterPro" id="IPR038587">
    <property type="entry name" value="Ribosomal_eL40_sf"/>
</dbReference>
<keyword evidence="11" id="KW-0539">Nucleus</keyword>
<comment type="subcellular location">
    <subcellularLocation>
        <location evidence="3">Cytoplasm</location>
    </subcellularLocation>
    <subcellularLocation>
        <location evidence="2">Nucleus</location>
    </subcellularLocation>
</comment>
<dbReference type="InterPro" id="IPR037171">
    <property type="entry name" value="NagB/RpiA_transferase-like"/>
</dbReference>
<evidence type="ECO:0000313" key="15">
    <source>
        <dbReference type="EMBL" id="KAK6120531.1"/>
    </source>
</evidence>
<keyword evidence="9" id="KW-1017">Isopeptide bond</keyword>
<evidence type="ECO:0000256" key="10">
    <source>
        <dbReference type="ARBA" id="ARBA00022980"/>
    </source>
</evidence>
<dbReference type="NCBIfam" id="TIGR01198">
    <property type="entry name" value="pgl"/>
    <property type="match status" value="1"/>
</dbReference>
<dbReference type="InterPro" id="IPR029071">
    <property type="entry name" value="Ubiquitin-like_domsf"/>
</dbReference>
<evidence type="ECO:0000256" key="1">
    <source>
        <dbReference type="ARBA" id="ARBA00002241"/>
    </source>
</evidence>
<dbReference type="CDD" id="cd01400">
    <property type="entry name" value="6PGL"/>
    <property type="match status" value="1"/>
</dbReference>
<dbReference type="EMBL" id="JABTTQ020003063">
    <property type="protein sequence ID" value="KAK6120531.1"/>
    <property type="molecule type" value="Genomic_DNA"/>
</dbReference>
<evidence type="ECO:0000256" key="12">
    <source>
        <dbReference type="ARBA" id="ARBA00023274"/>
    </source>
</evidence>
<sequence>MEGPVEGGGIPPDQQRLIFAGKQLEDGRTLADYNIQKESTLHLVLRLRGGIIEPSLMALARKYNQDKMICRKCYARLHPRAVNCRKKKCGHSNQLVSMAQSTQAKKNRSVLVFDTEEVVATKLSSYIADLSKQYIGQKGNFTVVLSGQAEAYALRKLVDLYADSVDWSKWWVFWVDEKVVPLDNQYSNYKVTYDDFLSGLVNKIPTNQIYPINYTDSAASVAGDYEQRVVNLAKKGIIASTESGFPKFDFMLLGMGPDGHFASLFAGLPQRYNQADWVTFLTDAPEPPPKRITFTFPVINSAANIAVLAIGKSQADTVAQSIGAVNGQQCVYPTAQLQLEANGKLTWFLDKDAASKLRIN</sequence>
<dbReference type="Gene3D" id="3.40.50.1360">
    <property type="match status" value="1"/>
</dbReference>
<dbReference type="SUPFAM" id="SSF54236">
    <property type="entry name" value="Ubiquitin-like"/>
    <property type="match status" value="1"/>
</dbReference>
<dbReference type="Pfam" id="PF01020">
    <property type="entry name" value="Ribosomal_L40e"/>
    <property type="match status" value="1"/>
</dbReference>
<comment type="similarity">
    <text evidence="5">In the N-terminal section; belongs to the ubiquitin family.</text>
</comment>
<keyword evidence="10" id="KW-0689">Ribosomal protein</keyword>
<dbReference type="Pfam" id="PF01182">
    <property type="entry name" value="Glucosamine_iso"/>
    <property type="match status" value="1"/>
</dbReference>
<keyword evidence="12" id="KW-0687">Ribonucleoprotein</keyword>
<evidence type="ECO:0000259" key="14">
    <source>
        <dbReference type="PROSITE" id="PS50053"/>
    </source>
</evidence>
<dbReference type="SMART" id="SM01377">
    <property type="entry name" value="Ribosomal_L40e"/>
    <property type="match status" value="1"/>
</dbReference>
<evidence type="ECO:0000256" key="7">
    <source>
        <dbReference type="ARBA" id="ARBA00010662"/>
    </source>
</evidence>
<comment type="similarity">
    <text evidence="7">Belongs to the glucosamine/galactosamine-6-phosphate isomerase family. 6-phosphogluconolactonase subfamily.</text>
</comment>
<evidence type="ECO:0000256" key="5">
    <source>
        <dbReference type="ARBA" id="ARBA00008373"/>
    </source>
</evidence>
<evidence type="ECO:0000256" key="11">
    <source>
        <dbReference type="ARBA" id="ARBA00023242"/>
    </source>
</evidence>
<organism evidence="15 16">
    <name type="scientific">Rehmannia glutinosa</name>
    <name type="common">Chinese foxglove</name>
    <dbReference type="NCBI Taxonomy" id="99300"/>
    <lineage>
        <taxon>Eukaryota</taxon>
        <taxon>Viridiplantae</taxon>
        <taxon>Streptophyta</taxon>
        <taxon>Embryophyta</taxon>
        <taxon>Tracheophyta</taxon>
        <taxon>Spermatophyta</taxon>
        <taxon>Magnoliopsida</taxon>
        <taxon>eudicotyledons</taxon>
        <taxon>Gunneridae</taxon>
        <taxon>Pentapetalae</taxon>
        <taxon>asterids</taxon>
        <taxon>lamiids</taxon>
        <taxon>Lamiales</taxon>
        <taxon>Orobanchaceae</taxon>
        <taxon>Rehmannieae</taxon>
        <taxon>Rehmannia</taxon>
    </lineage>
</organism>
<comment type="pathway">
    <text evidence="4">Carbohydrate degradation; pentose phosphate pathway.</text>
</comment>
<evidence type="ECO:0000256" key="8">
    <source>
        <dbReference type="ARBA" id="ARBA00022490"/>
    </source>
</evidence>
<dbReference type="SUPFAM" id="SSF100950">
    <property type="entry name" value="NagB/RpiA/CoA transferase-like"/>
    <property type="match status" value="1"/>
</dbReference>
<dbReference type="InterPro" id="IPR011332">
    <property type="entry name" value="Ribosomal_zn-bd"/>
</dbReference>
<evidence type="ECO:0000256" key="3">
    <source>
        <dbReference type="ARBA" id="ARBA00004496"/>
    </source>
</evidence>
<dbReference type="InterPro" id="IPR001975">
    <property type="entry name" value="Ribosomal_eL40_dom"/>
</dbReference>
<dbReference type="InterPro" id="IPR039104">
    <property type="entry name" value="6PGL"/>
</dbReference>
<reference evidence="15 16" key="1">
    <citation type="journal article" date="2021" name="Comput. Struct. Biotechnol. J.">
        <title>De novo genome assembly of the potent medicinal plant Rehmannia glutinosa using nanopore technology.</title>
        <authorList>
            <person name="Ma L."/>
            <person name="Dong C."/>
            <person name="Song C."/>
            <person name="Wang X."/>
            <person name="Zheng X."/>
            <person name="Niu Y."/>
            <person name="Chen S."/>
            <person name="Feng W."/>
        </authorList>
    </citation>
    <scope>NUCLEOTIDE SEQUENCE [LARGE SCALE GENOMIC DNA]</scope>
    <source>
        <strain evidence="15">DH-2019</strain>
    </source>
</reference>
<dbReference type="InterPro" id="IPR019956">
    <property type="entry name" value="Ubiquitin_dom"/>
</dbReference>
<keyword evidence="16" id="KW-1185">Reference proteome</keyword>
<comment type="caution">
    <text evidence="15">The sequence shown here is derived from an EMBL/GenBank/DDBJ whole genome shotgun (WGS) entry which is preliminary data.</text>
</comment>
<dbReference type="InterPro" id="IPR005900">
    <property type="entry name" value="6-phosphogluconolactonase_DevB"/>
</dbReference>
<dbReference type="Pfam" id="PF00240">
    <property type="entry name" value="ubiquitin"/>
    <property type="match status" value="1"/>
</dbReference>
<dbReference type="Gene3D" id="4.10.1060.50">
    <property type="match status" value="1"/>
</dbReference>
<dbReference type="Gene3D" id="3.10.20.90">
    <property type="entry name" value="Phosphatidylinositol 3-kinase Catalytic Subunit, Chain A, domain 1"/>
    <property type="match status" value="1"/>
</dbReference>
<dbReference type="PANTHER" id="PTHR11054:SF9">
    <property type="entry name" value="6-PHOSPHOGLUCONOLACTONASE-RELATED"/>
    <property type="match status" value="1"/>
</dbReference>